<feature type="region of interest" description="Disordered" evidence="5">
    <location>
        <begin position="1069"/>
        <end position="1573"/>
    </location>
</feature>
<keyword evidence="4" id="KW-0175">Coiled coil</keyword>
<dbReference type="InterPro" id="IPR003961">
    <property type="entry name" value="FN3_dom"/>
</dbReference>
<protein>
    <submittedName>
        <fullName evidence="9">Uncharacterized protein</fullName>
    </submittedName>
</protein>
<feature type="domain" description="Ig-like" evidence="7">
    <location>
        <begin position="225"/>
        <end position="301"/>
    </location>
</feature>
<feature type="compositionally biased region" description="Polar residues" evidence="5">
    <location>
        <begin position="1465"/>
        <end position="1518"/>
    </location>
</feature>
<dbReference type="InterPro" id="IPR007110">
    <property type="entry name" value="Ig-like_dom"/>
</dbReference>
<proteinExistence type="predicted"/>
<dbReference type="InterPro" id="IPR013098">
    <property type="entry name" value="Ig_I-set"/>
</dbReference>
<name>A0A914AMS4_PATMI</name>
<reference evidence="9" key="1">
    <citation type="submission" date="2022-11" db="UniProtKB">
        <authorList>
            <consortium name="EnsemblMetazoa"/>
        </authorList>
    </citation>
    <scope>IDENTIFICATION</scope>
</reference>
<feature type="compositionally biased region" description="Polar residues" evidence="5">
    <location>
        <begin position="1081"/>
        <end position="1094"/>
    </location>
</feature>
<dbReference type="SMART" id="SM00060">
    <property type="entry name" value="FN3"/>
    <property type="match status" value="2"/>
</dbReference>
<feature type="compositionally biased region" description="Basic and acidic residues" evidence="5">
    <location>
        <begin position="1353"/>
        <end position="1369"/>
    </location>
</feature>
<evidence type="ECO:0000259" key="7">
    <source>
        <dbReference type="PROSITE" id="PS50835"/>
    </source>
</evidence>
<keyword evidence="6" id="KW-1133">Transmembrane helix</keyword>
<feature type="compositionally biased region" description="Basic and acidic residues" evidence="5">
    <location>
        <begin position="1269"/>
        <end position="1284"/>
    </location>
</feature>
<feature type="compositionally biased region" description="Low complexity" evidence="5">
    <location>
        <begin position="842"/>
        <end position="858"/>
    </location>
</feature>
<dbReference type="GeneID" id="119735269"/>
<dbReference type="Pfam" id="PF07679">
    <property type="entry name" value="I-set"/>
    <property type="match status" value="2"/>
</dbReference>
<dbReference type="PANTHER" id="PTHR44170:SF56">
    <property type="entry name" value="FIBRONECTIN TYPE-III DOMAIN-CONTAINING PROTEIN"/>
    <property type="match status" value="1"/>
</dbReference>
<feature type="domain" description="Ig-like" evidence="7">
    <location>
        <begin position="317"/>
        <end position="407"/>
    </location>
</feature>
<feature type="compositionally biased region" description="Polar residues" evidence="5">
    <location>
        <begin position="1125"/>
        <end position="1135"/>
    </location>
</feature>
<dbReference type="Proteomes" id="UP000887568">
    <property type="component" value="Unplaced"/>
</dbReference>
<evidence type="ECO:0000313" key="10">
    <source>
        <dbReference type="Proteomes" id="UP000887568"/>
    </source>
</evidence>
<feature type="domain" description="Ig-like" evidence="7">
    <location>
        <begin position="136"/>
        <end position="214"/>
    </location>
</feature>
<feature type="compositionally biased region" description="Basic and acidic residues" evidence="5">
    <location>
        <begin position="1137"/>
        <end position="1159"/>
    </location>
</feature>
<keyword evidence="1" id="KW-0677">Repeat</keyword>
<feature type="coiled-coil region" evidence="4">
    <location>
        <begin position="1608"/>
        <end position="1642"/>
    </location>
</feature>
<feature type="domain" description="Fibronectin type-III" evidence="8">
    <location>
        <begin position="502"/>
        <end position="598"/>
    </location>
</feature>
<keyword evidence="6" id="KW-0812">Transmembrane</keyword>
<feature type="domain" description="Ig-like" evidence="7">
    <location>
        <begin position="13"/>
        <end position="112"/>
    </location>
</feature>
<feature type="compositionally biased region" description="Low complexity" evidence="5">
    <location>
        <begin position="786"/>
        <end position="799"/>
    </location>
</feature>
<feature type="compositionally biased region" description="Basic and acidic residues" evidence="5">
    <location>
        <begin position="1069"/>
        <end position="1080"/>
    </location>
</feature>
<evidence type="ECO:0000313" key="9">
    <source>
        <dbReference type="EnsemblMetazoa" id="XP_038064898.1"/>
    </source>
</evidence>
<feature type="compositionally biased region" description="Basic and acidic residues" evidence="5">
    <location>
        <begin position="1245"/>
        <end position="1256"/>
    </location>
</feature>
<feature type="domain" description="Ig-like" evidence="7">
    <location>
        <begin position="413"/>
        <end position="492"/>
    </location>
</feature>
<dbReference type="RefSeq" id="XP_038064898.1">
    <property type="nucleotide sequence ID" value="XM_038208970.1"/>
</dbReference>
<dbReference type="GO" id="GO:0098609">
    <property type="term" value="P:cell-cell adhesion"/>
    <property type="evidence" value="ECO:0007669"/>
    <property type="project" value="TreeGrafter"/>
</dbReference>
<dbReference type="Gene3D" id="2.60.40.10">
    <property type="entry name" value="Immunoglobulins"/>
    <property type="match status" value="7"/>
</dbReference>
<dbReference type="Pfam" id="PF00041">
    <property type="entry name" value="fn3"/>
    <property type="match status" value="2"/>
</dbReference>
<feature type="region of interest" description="Disordered" evidence="5">
    <location>
        <begin position="995"/>
        <end position="1049"/>
    </location>
</feature>
<evidence type="ECO:0000256" key="6">
    <source>
        <dbReference type="SAM" id="Phobius"/>
    </source>
</evidence>
<dbReference type="EnsemblMetazoa" id="XM_038208970.1">
    <property type="protein sequence ID" value="XP_038064898.1"/>
    <property type="gene ID" value="LOC119735269"/>
</dbReference>
<keyword evidence="2" id="KW-1015">Disulfide bond</keyword>
<sequence length="1649" mass="182558">MGLGFPLVLQSCPKLYKQAGDSTQDLIYARSGDVVTLPCNQTLPTPSPALPFVPFFLQWRRLDLPYPFYIGFASYPPYIDPQYVDRVTIEEDLSLRIDGVIAEDDGWYECQVIVLTGNYGDIGNGTFVHLVIIGPPRFLSTPPALVVFHEGKTEALRCVAKGTPTPTVTWQKDGRPLTSDHITTRVDSIEFAGVRREDSGTYVCRAQSEEGAVQHTVRLLVHGAPFIFIPPHNLTVISGQPAIFECEAQASPDNATQRWYDHHGNRVRESSRYDLLPEGGLMVREVGPEDEGWYVCSPTNGLGVAPVAKGYLDVQYPAVVVSMPSNAYISRGLDVRLSCPVDADPPLLNVIWRKDGSEIIVRRSNRYSISDEGSLTIARAETGDSGSYTCTPYNKIGTAGESTATVLIVRDPPHFVTIPKSLYQRLLGEDVTIPCTATGDPTPIISWKKINGKLPQLRSSVSQNSLMIRGLTKEDHGIYQCLATNQIAAVVSTTQLIVELTSPHEPYNVTVATTISSARVAWQPAYNGGFTQTYTVWFLEAGVANEEWSKFDRIPENVNFFIVHDLQPSTEYLFAVVASNQLGDSIFSETVSARTKDMDELVSPTDETGKTLIPIYIGLTPSPPQNLTITPSQEGLFLAWYPPALWGQFVSRYSIEYRLSGPWVILYDRVDVDQSDKLLESLQPNTTYQFRMFAFTPMLYSSPSEVVTGFTGDIPAYIQPIPTTARTPQYGEPGILAGVIAGICFLILVLLLSILAVCISHRRKKKKRLAFFSVAAQTPQPLIHRPQPTQSPETPTPATVKPPSLVSKLILKISPKHKGHTDPASAPYSNNRRAHLTSNGKLPSARSEPSLSERLLSRSARHHRRSSSGGGHKDRAESNRRRRVGSGGDAAGSGQLASEQALELEEFEPSAGAAGVYSVRDGRIRTHGLYNYDSYPYNSGGETSETNRDDEDSDAPPDTHPHISPALRPLDDDSSRPVRGDYVYYHGNMFITSNSDDNEDYGWAGEPADNYHDGADDDDDGGVVNPAMVTDDSRVPATRRTPPAQNQYVDMPTKNNWLWDREWADDTLSHTHPDRHRDTYSQDSANRQETLPRQSTRKNIRRFSRDDFRSGPPAEYLGSPPWPDSISTIQGNSMSARHPDYADLDYGEPRRTKTSRGGDDYDYGEPCGSRRSPDRRTSPRRKSRSPDYDRLRSSPRRQSPQRSNYDDYGEPSVSKSPDRQLSPRYQGTHKIYGTPLAAKHPKSPRRQESNYADRTKQPRPTEGLYDYDTDTRGRRSERGRESPSKADSSPESELYRKPVQQVMKRSPVRTNQEPHGRADPRSEPRTDAREGRNGAALAESCADTDTLQGTFQEGDHTITDHHDTERHPSDGTASPSEGARQKTVAHSPAGGAKPKLQERVSPQGGSKLKIYDDIPKTDSPVRWKRSSLSPSSDGLRSPTHGISRDRNYNTLPLQSTEGGVGISISPATMSANSRTSVSSLDSRPGSTKPTHLPQSYISAHQRSLLSPNSQYSASSGYASRNTSQSTSSRGRTSSVPSIQDPTLSATTADGVDSPFSDSAGPFSNVSSKESEEPYFEFDPMLHETDLLDALKKYYQPVEVPTPQTDESYEEGTGKVADMEKRCEELKKEFQEYQRQQARARHKSRLTSSV</sequence>
<dbReference type="CDD" id="cd00063">
    <property type="entry name" value="FN3"/>
    <property type="match status" value="2"/>
</dbReference>
<accession>A0A914AMS4</accession>
<keyword evidence="6" id="KW-0472">Membrane</keyword>
<feature type="compositionally biased region" description="Polar residues" evidence="5">
    <location>
        <begin position="827"/>
        <end position="841"/>
    </location>
</feature>
<feature type="compositionally biased region" description="Low complexity" evidence="5">
    <location>
        <begin position="1426"/>
        <end position="1438"/>
    </location>
</feature>
<dbReference type="SMART" id="SM00409">
    <property type="entry name" value="IG"/>
    <property type="match status" value="5"/>
</dbReference>
<feature type="compositionally biased region" description="Basic and acidic residues" evidence="5">
    <location>
        <begin position="1312"/>
        <end position="1332"/>
    </location>
</feature>
<dbReference type="OMA" id="FRMFAFT"/>
<dbReference type="FunFam" id="2.60.40.10:FF:000032">
    <property type="entry name" value="palladin isoform X1"/>
    <property type="match status" value="2"/>
</dbReference>
<dbReference type="InterPro" id="IPR003598">
    <property type="entry name" value="Ig_sub2"/>
</dbReference>
<evidence type="ECO:0000256" key="4">
    <source>
        <dbReference type="SAM" id="Coils"/>
    </source>
</evidence>
<evidence type="ECO:0000256" key="5">
    <source>
        <dbReference type="SAM" id="MobiDB-lite"/>
    </source>
</evidence>
<keyword evidence="3" id="KW-0393">Immunoglobulin domain</keyword>
<dbReference type="PANTHER" id="PTHR44170">
    <property type="entry name" value="PROTEIN SIDEKICK"/>
    <property type="match status" value="1"/>
</dbReference>
<evidence type="ECO:0000259" key="8">
    <source>
        <dbReference type="PROSITE" id="PS50853"/>
    </source>
</evidence>
<dbReference type="SUPFAM" id="SSF49265">
    <property type="entry name" value="Fibronectin type III"/>
    <property type="match status" value="2"/>
</dbReference>
<dbReference type="InterPro" id="IPR013106">
    <property type="entry name" value="Ig_V-set"/>
</dbReference>
<feature type="compositionally biased region" description="Polar residues" evidence="5">
    <location>
        <begin position="1448"/>
        <end position="1457"/>
    </location>
</feature>
<evidence type="ECO:0000256" key="1">
    <source>
        <dbReference type="ARBA" id="ARBA00022737"/>
    </source>
</evidence>
<feature type="transmembrane region" description="Helical" evidence="6">
    <location>
        <begin position="735"/>
        <end position="759"/>
    </location>
</feature>
<dbReference type="PROSITE" id="PS50835">
    <property type="entry name" value="IG_LIKE"/>
    <property type="match status" value="5"/>
</dbReference>
<dbReference type="SMART" id="SM00408">
    <property type="entry name" value="IGc2"/>
    <property type="match status" value="4"/>
</dbReference>
<dbReference type="SMART" id="SM00406">
    <property type="entry name" value="IGv"/>
    <property type="match status" value="3"/>
</dbReference>
<evidence type="ECO:0000256" key="2">
    <source>
        <dbReference type="ARBA" id="ARBA00023157"/>
    </source>
</evidence>
<feature type="region of interest" description="Disordered" evidence="5">
    <location>
        <begin position="781"/>
        <end position="802"/>
    </location>
</feature>
<feature type="region of interest" description="Disordered" evidence="5">
    <location>
        <begin position="929"/>
        <end position="977"/>
    </location>
</feature>
<dbReference type="SUPFAM" id="SSF48726">
    <property type="entry name" value="Immunoglobulin"/>
    <property type="match status" value="5"/>
</dbReference>
<dbReference type="InterPro" id="IPR036116">
    <property type="entry name" value="FN3_sf"/>
</dbReference>
<organism evidence="9 10">
    <name type="scientific">Patiria miniata</name>
    <name type="common">Bat star</name>
    <name type="synonym">Asterina miniata</name>
    <dbReference type="NCBI Taxonomy" id="46514"/>
    <lineage>
        <taxon>Eukaryota</taxon>
        <taxon>Metazoa</taxon>
        <taxon>Echinodermata</taxon>
        <taxon>Eleutherozoa</taxon>
        <taxon>Asterozoa</taxon>
        <taxon>Asteroidea</taxon>
        <taxon>Valvatacea</taxon>
        <taxon>Valvatida</taxon>
        <taxon>Asterinidae</taxon>
        <taxon>Patiria</taxon>
    </lineage>
</organism>
<feature type="domain" description="Fibronectin type-III" evidence="8">
    <location>
        <begin position="620"/>
        <end position="714"/>
    </location>
</feature>
<feature type="compositionally biased region" description="Basic and acidic residues" evidence="5">
    <location>
        <begin position="1409"/>
        <end position="1421"/>
    </location>
</feature>
<dbReference type="InterPro" id="IPR003599">
    <property type="entry name" value="Ig_sub"/>
</dbReference>
<evidence type="ECO:0000256" key="3">
    <source>
        <dbReference type="ARBA" id="ARBA00023319"/>
    </source>
</evidence>
<keyword evidence="10" id="KW-1185">Reference proteome</keyword>
<dbReference type="Pfam" id="PF13927">
    <property type="entry name" value="Ig_3"/>
    <property type="match status" value="2"/>
</dbReference>
<feature type="compositionally biased region" description="Low complexity" evidence="5">
    <location>
        <begin position="1519"/>
        <end position="1537"/>
    </location>
</feature>
<dbReference type="InterPro" id="IPR036179">
    <property type="entry name" value="Ig-like_dom_sf"/>
</dbReference>
<dbReference type="InterPro" id="IPR013783">
    <property type="entry name" value="Ig-like_fold"/>
</dbReference>
<dbReference type="OrthoDB" id="6234674at2759"/>
<dbReference type="PROSITE" id="PS50853">
    <property type="entry name" value="FN3"/>
    <property type="match status" value="2"/>
</dbReference>
<feature type="region of interest" description="Disordered" evidence="5">
    <location>
        <begin position="814"/>
        <end position="898"/>
    </location>
</feature>